<accession>A0A3L6FU39</accession>
<gene>
    <name evidence="4" type="primary">ESD4_1</name>
    <name evidence="4" type="ORF">Zm00014a_043456</name>
</gene>
<protein>
    <submittedName>
        <fullName evidence="4">Ubiquitin-like-specific protease ESD4</fullName>
    </submittedName>
</protein>
<dbReference type="PANTHER" id="PTHR34835:SF85">
    <property type="entry name" value="AMINOTRANSFERASE-LIKE PLANT MOBILE DOMAIN-CONTAINING PROTEIN"/>
    <property type="match status" value="1"/>
</dbReference>
<name>A0A3L6FU39_MAIZE</name>
<dbReference type="PANTHER" id="PTHR34835">
    <property type="entry name" value="OS07G0283600 PROTEIN-RELATED"/>
    <property type="match status" value="1"/>
</dbReference>
<dbReference type="GO" id="GO:0006508">
    <property type="term" value="P:proteolysis"/>
    <property type="evidence" value="ECO:0007669"/>
    <property type="project" value="UniProtKB-KW"/>
</dbReference>
<evidence type="ECO:0000256" key="1">
    <source>
        <dbReference type="SAM" id="Coils"/>
    </source>
</evidence>
<dbReference type="Proteomes" id="UP000251960">
    <property type="component" value="Chromosome 2"/>
</dbReference>
<keyword evidence="1" id="KW-0175">Coiled coil</keyword>
<feature type="coiled-coil region" evidence="1">
    <location>
        <begin position="326"/>
        <end position="386"/>
    </location>
</feature>
<evidence type="ECO:0000256" key="2">
    <source>
        <dbReference type="SAM" id="MobiDB-lite"/>
    </source>
</evidence>
<keyword evidence="3" id="KW-0812">Transmembrane</keyword>
<keyword evidence="3" id="KW-0472">Membrane</keyword>
<dbReference type="InterPro" id="IPR038765">
    <property type="entry name" value="Papain-like_cys_pep_sf"/>
</dbReference>
<dbReference type="GO" id="GO:0008233">
    <property type="term" value="F:peptidase activity"/>
    <property type="evidence" value="ECO:0007669"/>
    <property type="project" value="UniProtKB-KW"/>
</dbReference>
<dbReference type="SUPFAM" id="SSF54001">
    <property type="entry name" value="Cysteine proteinases"/>
    <property type="match status" value="1"/>
</dbReference>
<proteinExistence type="predicted"/>
<feature type="region of interest" description="Disordered" evidence="2">
    <location>
        <begin position="390"/>
        <end position="434"/>
    </location>
</feature>
<evidence type="ECO:0000256" key="3">
    <source>
        <dbReference type="SAM" id="Phobius"/>
    </source>
</evidence>
<feature type="region of interest" description="Disordered" evidence="2">
    <location>
        <begin position="1"/>
        <end position="33"/>
    </location>
</feature>
<comment type="caution">
    <text evidence="4">The sequence shown here is derived from an EMBL/GenBank/DDBJ whole genome shotgun (WGS) entry which is preliminary data.</text>
</comment>
<dbReference type="AlphaFoldDB" id="A0A3L6FU39"/>
<reference evidence="4 5" key="1">
    <citation type="journal article" date="2018" name="Nat. Genet.">
        <title>Extensive intraspecific gene order and gene structural variations between Mo17 and other maize genomes.</title>
        <authorList>
            <person name="Sun S."/>
            <person name="Zhou Y."/>
            <person name="Chen J."/>
            <person name="Shi J."/>
            <person name="Zhao H."/>
            <person name="Zhao H."/>
            <person name="Song W."/>
            <person name="Zhang M."/>
            <person name="Cui Y."/>
            <person name="Dong X."/>
            <person name="Liu H."/>
            <person name="Ma X."/>
            <person name="Jiao Y."/>
            <person name="Wang B."/>
            <person name="Wei X."/>
            <person name="Stein J.C."/>
            <person name="Glaubitz J.C."/>
            <person name="Lu F."/>
            <person name="Yu G."/>
            <person name="Liang C."/>
            <person name="Fengler K."/>
            <person name="Li B."/>
            <person name="Rafalski A."/>
            <person name="Schnable P.S."/>
            <person name="Ware D.H."/>
            <person name="Buckler E.S."/>
            <person name="Lai J."/>
        </authorList>
    </citation>
    <scope>NUCLEOTIDE SEQUENCE [LARGE SCALE GENOMIC DNA]</scope>
    <source>
        <strain evidence="5">cv. Missouri 17</strain>
        <tissue evidence="4">Seedling</tissue>
    </source>
</reference>
<dbReference type="EMBL" id="NCVQ01000003">
    <property type="protein sequence ID" value="PWZ37983.1"/>
    <property type="molecule type" value="Genomic_DNA"/>
</dbReference>
<dbReference type="Gene3D" id="3.40.395.10">
    <property type="entry name" value="Adenoviral Proteinase, Chain A"/>
    <property type="match status" value="1"/>
</dbReference>
<evidence type="ECO:0000313" key="4">
    <source>
        <dbReference type="EMBL" id="PWZ37983.1"/>
    </source>
</evidence>
<feature type="compositionally biased region" description="Polar residues" evidence="2">
    <location>
        <begin position="9"/>
        <end position="19"/>
    </location>
</feature>
<keyword evidence="4" id="KW-0378">Hydrolase</keyword>
<sequence>MTPRRSNRRSSGFQISNSASEKHAKATPKKKNSQKLIHSIFYPNRRCNAQTKSSPSKYVQVLGILTKDQREIIKDLGFGELLKFKLTYQSIYIIEFLLNSTDPKSLVTCMGGKDMSLPIHQNAVHCVLGVPTGRGDDLPHYEDENLELNNLKSELGLTKDSRITYEMLLKKIEKGGTDDLTIRCFFLVLFSSLLFPGTQLFITGCQAAMTRSIDKLKTINWAKVVVDGIRAAVNKWHTRGSTEKRSSICFCATFMMLYYLDHLNYVNALPLDRTPRAAFYDTKLVKEIIKSDEGPNHAFGKLNLEGIATGDDVQFMSQLEGIVEGLDENIRNNEEVKELVAEARRAYSKVVEAYLEHKKSIDASFLSSLNNLVKEFKAAADNLVEKHTAAADAPPAKAADSSMEKPTAAVDAPPAKAADSSVEKPTADASPGHDVSMFTEKELSLYDLVMNTSSKDEMKTVLVKLKHGTKNSIITWEQMKDWLGTQKMVSNSVVDAIGRTIAEESKEHEVKKIVVDSCIEGDLSKLKCEDRKFINEAIKNKCLLILSLEEDIGFYWLQMPDKKCFSLFKKTDTFGSTQQDRCPFFIFHTQADPNSREIYMHMLITHEQNDTLLPDLFQKVVKNKTDTLRLKKEDTTTLQEIYTSLTPEEEGEVDEFLNGQSKKLPIFHTPSGTTITKETAALLNDEKWLNSEIINLCLCLFEERQTRHPDKFLKCLFADTFFYAKLKRDDGNIKKCLLYTVLVKELAKFDKVRLSDHFG</sequence>
<feature type="compositionally biased region" description="Low complexity" evidence="2">
    <location>
        <begin position="390"/>
        <end position="400"/>
    </location>
</feature>
<organism evidence="4 5">
    <name type="scientific">Zea mays</name>
    <name type="common">Maize</name>
    <dbReference type="NCBI Taxonomy" id="4577"/>
    <lineage>
        <taxon>Eukaryota</taxon>
        <taxon>Viridiplantae</taxon>
        <taxon>Streptophyta</taxon>
        <taxon>Embryophyta</taxon>
        <taxon>Tracheophyta</taxon>
        <taxon>Spermatophyta</taxon>
        <taxon>Magnoliopsida</taxon>
        <taxon>Liliopsida</taxon>
        <taxon>Poales</taxon>
        <taxon>Poaceae</taxon>
        <taxon>PACMAD clade</taxon>
        <taxon>Panicoideae</taxon>
        <taxon>Andropogonodae</taxon>
        <taxon>Andropogoneae</taxon>
        <taxon>Tripsacinae</taxon>
        <taxon>Zea</taxon>
    </lineage>
</organism>
<keyword evidence="3" id="KW-1133">Transmembrane helix</keyword>
<feature type="transmembrane region" description="Helical" evidence="3">
    <location>
        <begin position="180"/>
        <end position="202"/>
    </location>
</feature>
<feature type="compositionally biased region" description="Low complexity" evidence="2">
    <location>
        <begin position="408"/>
        <end position="420"/>
    </location>
</feature>
<keyword evidence="4" id="KW-0645">Protease</keyword>
<evidence type="ECO:0000313" key="5">
    <source>
        <dbReference type="Proteomes" id="UP000251960"/>
    </source>
</evidence>